<reference evidence="2 3" key="1">
    <citation type="journal article" date="2017" name="Int. J. Syst. Evol. Microbiol.">
        <title>Ramlibacter alkalitolerans sp. nov., alkali-tolerant bacterium isolated from soil of ginseng.</title>
        <authorList>
            <person name="Lee D.H."/>
            <person name="Cha C.J."/>
        </authorList>
    </citation>
    <scope>NUCLEOTIDE SEQUENCE [LARGE SCALE GENOMIC DNA]</scope>
    <source>
        <strain evidence="2 3">KACC 19305</strain>
    </source>
</reference>
<evidence type="ECO:0008006" key="4">
    <source>
        <dbReference type="Google" id="ProtNLM"/>
    </source>
</evidence>
<organism evidence="2 3">
    <name type="scientific">Ramlibacter alkalitolerans</name>
    <dbReference type="NCBI Taxonomy" id="2039631"/>
    <lineage>
        <taxon>Bacteria</taxon>
        <taxon>Pseudomonadati</taxon>
        <taxon>Pseudomonadota</taxon>
        <taxon>Betaproteobacteria</taxon>
        <taxon>Burkholderiales</taxon>
        <taxon>Comamonadaceae</taxon>
        <taxon>Ramlibacter</taxon>
    </lineage>
</organism>
<gene>
    <name evidence="2" type="ORF">JI746_23935</name>
</gene>
<evidence type="ECO:0000313" key="2">
    <source>
        <dbReference type="EMBL" id="MBL0428175.1"/>
    </source>
</evidence>
<evidence type="ECO:0000256" key="1">
    <source>
        <dbReference type="SAM" id="SignalP"/>
    </source>
</evidence>
<proteinExistence type="predicted"/>
<dbReference type="EMBL" id="JAEQND010000016">
    <property type="protein sequence ID" value="MBL0428175.1"/>
    <property type="molecule type" value="Genomic_DNA"/>
</dbReference>
<dbReference type="RefSeq" id="WP_201692808.1">
    <property type="nucleotide sequence ID" value="NZ_JAEQND010000016.1"/>
</dbReference>
<name>A0ABS1JXG2_9BURK</name>
<evidence type="ECO:0000313" key="3">
    <source>
        <dbReference type="Proteomes" id="UP000622707"/>
    </source>
</evidence>
<dbReference type="PROSITE" id="PS51257">
    <property type="entry name" value="PROKAR_LIPOPROTEIN"/>
    <property type="match status" value="1"/>
</dbReference>
<feature type="signal peptide" evidence="1">
    <location>
        <begin position="1"/>
        <end position="16"/>
    </location>
</feature>
<keyword evidence="1" id="KW-0732">Signal</keyword>
<protein>
    <recommendedName>
        <fullName evidence="4">Lipoprotein</fullName>
    </recommendedName>
</protein>
<sequence>MRIILALSLASSLLLAGCGTALTGRAVAGADCERAAVPPGAVFGVRDRMDIATWPPVMARGVTGCQRVWWGERARPEAMQVLATYYYEGGRVRRLTGRVPNGAAYDCTYREGELDTAQSQNPAQCPRASEIEAGR</sequence>
<dbReference type="Proteomes" id="UP000622707">
    <property type="component" value="Unassembled WGS sequence"/>
</dbReference>
<feature type="chain" id="PRO_5046030703" description="Lipoprotein" evidence="1">
    <location>
        <begin position="17"/>
        <end position="135"/>
    </location>
</feature>
<comment type="caution">
    <text evidence="2">The sequence shown here is derived from an EMBL/GenBank/DDBJ whole genome shotgun (WGS) entry which is preliminary data.</text>
</comment>
<accession>A0ABS1JXG2</accession>
<keyword evidence="3" id="KW-1185">Reference proteome</keyword>